<accession>A0A9D4HF14</accession>
<sequence>MDSCFKILARALLSIIDDDILCFEICSMTNDYVMSILDEAMASRQLKLKELETYLEEVDGFENPKVLLEQYSTPAHLAGNNQC</sequence>
<comment type="caution">
    <text evidence="1">The sequence shown here is derived from an EMBL/GenBank/DDBJ whole genome shotgun (WGS) entry which is preliminary data.</text>
</comment>
<dbReference type="EMBL" id="JAIWYP010000013">
    <property type="protein sequence ID" value="KAH3715368.1"/>
    <property type="molecule type" value="Genomic_DNA"/>
</dbReference>
<protein>
    <submittedName>
        <fullName evidence="1">Uncharacterized protein</fullName>
    </submittedName>
</protein>
<gene>
    <name evidence="1" type="ORF">DPMN_058076</name>
</gene>
<evidence type="ECO:0000313" key="2">
    <source>
        <dbReference type="Proteomes" id="UP000828390"/>
    </source>
</evidence>
<reference evidence="1" key="2">
    <citation type="submission" date="2020-11" db="EMBL/GenBank/DDBJ databases">
        <authorList>
            <person name="McCartney M.A."/>
            <person name="Auch B."/>
            <person name="Kono T."/>
            <person name="Mallez S."/>
            <person name="Becker A."/>
            <person name="Gohl D.M."/>
            <person name="Silverstein K.A.T."/>
            <person name="Koren S."/>
            <person name="Bechman K.B."/>
            <person name="Herman A."/>
            <person name="Abrahante J.E."/>
            <person name="Garbe J."/>
        </authorList>
    </citation>
    <scope>NUCLEOTIDE SEQUENCE</scope>
    <source>
        <strain evidence="1">Duluth1</strain>
        <tissue evidence="1">Whole animal</tissue>
    </source>
</reference>
<dbReference type="Proteomes" id="UP000828390">
    <property type="component" value="Unassembled WGS sequence"/>
</dbReference>
<evidence type="ECO:0000313" key="1">
    <source>
        <dbReference type="EMBL" id="KAH3715368.1"/>
    </source>
</evidence>
<proteinExistence type="predicted"/>
<dbReference type="AlphaFoldDB" id="A0A9D4HF14"/>
<reference evidence="1" key="1">
    <citation type="journal article" date="2019" name="bioRxiv">
        <title>The Genome of the Zebra Mussel, Dreissena polymorpha: A Resource for Invasive Species Research.</title>
        <authorList>
            <person name="McCartney M.A."/>
            <person name="Auch B."/>
            <person name="Kono T."/>
            <person name="Mallez S."/>
            <person name="Zhang Y."/>
            <person name="Obille A."/>
            <person name="Becker A."/>
            <person name="Abrahante J.E."/>
            <person name="Garbe J."/>
            <person name="Badalamenti J.P."/>
            <person name="Herman A."/>
            <person name="Mangelson H."/>
            <person name="Liachko I."/>
            <person name="Sullivan S."/>
            <person name="Sone E.D."/>
            <person name="Koren S."/>
            <person name="Silverstein K.A.T."/>
            <person name="Beckman K.B."/>
            <person name="Gohl D.M."/>
        </authorList>
    </citation>
    <scope>NUCLEOTIDE SEQUENCE</scope>
    <source>
        <strain evidence="1">Duluth1</strain>
        <tissue evidence="1">Whole animal</tissue>
    </source>
</reference>
<name>A0A9D4HF14_DREPO</name>
<keyword evidence="2" id="KW-1185">Reference proteome</keyword>
<organism evidence="1 2">
    <name type="scientific">Dreissena polymorpha</name>
    <name type="common">Zebra mussel</name>
    <name type="synonym">Mytilus polymorpha</name>
    <dbReference type="NCBI Taxonomy" id="45954"/>
    <lineage>
        <taxon>Eukaryota</taxon>
        <taxon>Metazoa</taxon>
        <taxon>Spiralia</taxon>
        <taxon>Lophotrochozoa</taxon>
        <taxon>Mollusca</taxon>
        <taxon>Bivalvia</taxon>
        <taxon>Autobranchia</taxon>
        <taxon>Heteroconchia</taxon>
        <taxon>Euheterodonta</taxon>
        <taxon>Imparidentia</taxon>
        <taxon>Neoheterodontei</taxon>
        <taxon>Myida</taxon>
        <taxon>Dreissenoidea</taxon>
        <taxon>Dreissenidae</taxon>
        <taxon>Dreissena</taxon>
    </lineage>
</organism>